<feature type="signal peptide" evidence="1">
    <location>
        <begin position="1"/>
        <end position="18"/>
    </location>
</feature>
<dbReference type="EMBL" id="JACHLE010000004">
    <property type="protein sequence ID" value="MBB4807599.1"/>
    <property type="molecule type" value="Genomic_DNA"/>
</dbReference>
<evidence type="ECO:0000259" key="2">
    <source>
        <dbReference type="PROSITE" id="PS51688"/>
    </source>
</evidence>
<dbReference type="Pfam" id="PF13884">
    <property type="entry name" value="Peptidase_S74"/>
    <property type="match status" value="1"/>
</dbReference>
<comment type="caution">
    <text evidence="3">The sequence shown here is derived from an EMBL/GenBank/DDBJ whole genome shotgun (WGS) entry which is preliminary data.</text>
</comment>
<dbReference type="PROSITE" id="PS51688">
    <property type="entry name" value="ICA"/>
    <property type="match status" value="1"/>
</dbReference>
<dbReference type="AlphaFoldDB" id="A0A840KDK3"/>
<dbReference type="InterPro" id="IPR030392">
    <property type="entry name" value="S74_ICA"/>
</dbReference>
<dbReference type="GO" id="GO:0016540">
    <property type="term" value="P:protein autoprocessing"/>
    <property type="evidence" value="ECO:0007669"/>
    <property type="project" value="TreeGrafter"/>
</dbReference>
<dbReference type="GO" id="GO:0045893">
    <property type="term" value="P:positive regulation of DNA-templated transcription"/>
    <property type="evidence" value="ECO:0007669"/>
    <property type="project" value="TreeGrafter"/>
</dbReference>
<feature type="domain" description="Peptidase S74" evidence="2">
    <location>
        <begin position="401"/>
        <end position="498"/>
    </location>
</feature>
<name>A0A840KDK3_9FLAO</name>
<evidence type="ECO:0000256" key="1">
    <source>
        <dbReference type="SAM" id="SignalP"/>
    </source>
</evidence>
<protein>
    <recommendedName>
        <fullName evidence="2">Peptidase S74 domain-containing protein</fullName>
    </recommendedName>
</protein>
<dbReference type="GO" id="GO:0043565">
    <property type="term" value="F:sequence-specific DNA binding"/>
    <property type="evidence" value="ECO:0007669"/>
    <property type="project" value="TreeGrafter"/>
</dbReference>
<accession>A0A840KDK3</accession>
<dbReference type="PANTHER" id="PTHR13029:SF18">
    <property type="entry name" value="MYELIN REGULATORY FACTOR HOMOLOG 1"/>
    <property type="match status" value="1"/>
</dbReference>
<organism evidence="3 4">
    <name type="scientific">Chryseobacterium defluvii</name>
    <dbReference type="NCBI Taxonomy" id="160396"/>
    <lineage>
        <taxon>Bacteria</taxon>
        <taxon>Pseudomonadati</taxon>
        <taxon>Bacteroidota</taxon>
        <taxon>Flavobacteriia</taxon>
        <taxon>Flavobacteriales</taxon>
        <taxon>Weeksellaceae</taxon>
        <taxon>Chryseobacterium group</taxon>
        <taxon>Chryseobacterium</taxon>
    </lineage>
</organism>
<evidence type="ECO:0000313" key="3">
    <source>
        <dbReference type="EMBL" id="MBB4807599.1"/>
    </source>
</evidence>
<dbReference type="InterPro" id="IPR051577">
    <property type="entry name" value="MRF-like"/>
</dbReference>
<dbReference type="RefSeq" id="WP_184190653.1">
    <property type="nucleotide sequence ID" value="NZ_JACHLE010000004.1"/>
</dbReference>
<keyword evidence="4" id="KW-1185">Reference proteome</keyword>
<feature type="chain" id="PRO_5032595372" description="Peptidase S74 domain-containing protein" evidence="1">
    <location>
        <begin position="19"/>
        <end position="508"/>
    </location>
</feature>
<evidence type="ECO:0000313" key="4">
    <source>
        <dbReference type="Proteomes" id="UP000592180"/>
    </source>
</evidence>
<gene>
    <name evidence="3" type="ORF">HNP38_002905</name>
</gene>
<dbReference type="Proteomes" id="UP000592180">
    <property type="component" value="Unassembled WGS sequence"/>
</dbReference>
<sequence length="508" mass="53330">MKKNLLLGSILFSTSIFSQVGIGTSNPQATLDIVAKIPTGTASGVDGIIIPRVDRERAQSMSSVVTSTIIYVNNASTGSMTGTAAHIDAIGFYYFDGTSWEKLMGSGGGEPDTSIYKSDGTLVDNRTVTMSDKTLNFNSSASTGTSHFAVDGNTFSVDALNNRIGIGTTSPNSKLQVAGGITSTATGIAFTGNGVSLSSETNYDRLQSWNSRHLILNSQGNNVGVGSTTVPVAPFQVGDNKFRFYPAGTGSKTDPIFMLGNNGNWQRITTGSAANIGFWANGNGATDDAAQLMLTSAGNLGLGTTGPGTKLDIVGQAVRLTNSAFTSYYEATNGSSRLLLQNDNGAGYVGMLGAQDFAIRTNNLARLTVLSGGNVGIGTASPSTLLHVNGTITASRIQGPSDIRFKTNVKLIENALGKIIKLNGYTYDWKDASQFPGQTLGKGHDVGIIAQEVEKLFPEAVSTNAEGYKAVNYSALIPVLIEALKEQQKQIEGLKKQVNQSYHPSVSL</sequence>
<proteinExistence type="predicted"/>
<dbReference type="PANTHER" id="PTHR13029">
    <property type="match status" value="1"/>
</dbReference>
<keyword evidence="1" id="KW-0732">Signal</keyword>
<reference evidence="3 4" key="1">
    <citation type="submission" date="2020-08" db="EMBL/GenBank/DDBJ databases">
        <title>Functional genomics of gut bacteria from endangered species of beetles.</title>
        <authorList>
            <person name="Carlos-Shanley C."/>
        </authorList>
    </citation>
    <scope>NUCLEOTIDE SEQUENCE [LARGE SCALE GENOMIC DNA]</scope>
    <source>
        <strain evidence="3 4">S00151</strain>
    </source>
</reference>
<dbReference type="GO" id="GO:0003700">
    <property type="term" value="F:DNA-binding transcription factor activity"/>
    <property type="evidence" value="ECO:0007669"/>
    <property type="project" value="TreeGrafter"/>
</dbReference>